<sequence>MPSPEHIVSGSSKPKKSNRTRQSHPGNVPTIPQSEECNICGAKFTRQSHLKRHQLTRQFR</sequence>
<gene>
    <name evidence="1" type="ORF">BDM02DRAFT_3107194</name>
</gene>
<comment type="caution">
    <text evidence="1">The sequence shown here is derived from an EMBL/GenBank/DDBJ whole genome shotgun (WGS) entry which is preliminary data.</text>
</comment>
<accession>A0ACB6ZWM7</accession>
<evidence type="ECO:0000313" key="1">
    <source>
        <dbReference type="EMBL" id="KAF9653997.1"/>
    </source>
</evidence>
<dbReference type="Proteomes" id="UP000886501">
    <property type="component" value="Unassembled WGS sequence"/>
</dbReference>
<evidence type="ECO:0000313" key="2">
    <source>
        <dbReference type="Proteomes" id="UP000886501"/>
    </source>
</evidence>
<keyword evidence="2" id="KW-1185">Reference proteome</keyword>
<reference evidence="1" key="1">
    <citation type="submission" date="2019-10" db="EMBL/GenBank/DDBJ databases">
        <authorList>
            <consortium name="DOE Joint Genome Institute"/>
            <person name="Kuo A."/>
            <person name="Miyauchi S."/>
            <person name="Kiss E."/>
            <person name="Drula E."/>
            <person name="Kohler A."/>
            <person name="Sanchez-Garcia M."/>
            <person name="Andreopoulos B."/>
            <person name="Barry K.W."/>
            <person name="Bonito G."/>
            <person name="Buee M."/>
            <person name="Carver A."/>
            <person name="Chen C."/>
            <person name="Cichocki N."/>
            <person name="Clum A."/>
            <person name="Culley D."/>
            <person name="Crous P.W."/>
            <person name="Fauchery L."/>
            <person name="Girlanda M."/>
            <person name="Hayes R."/>
            <person name="Keri Z."/>
            <person name="Labutti K."/>
            <person name="Lipzen A."/>
            <person name="Lombard V."/>
            <person name="Magnuson J."/>
            <person name="Maillard F."/>
            <person name="Morin E."/>
            <person name="Murat C."/>
            <person name="Nolan M."/>
            <person name="Ohm R."/>
            <person name="Pangilinan J."/>
            <person name="Pereira M."/>
            <person name="Perotto S."/>
            <person name="Peter M."/>
            <person name="Riley R."/>
            <person name="Sitrit Y."/>
            <person name="Stielow B."/>
            <person name="Szollosi G."/>
            <person name="Zifcakova L."/>
            <person name="Stursova M."/>
            <person name="Spatafora J.W."/>
            <person name="Tedersoo L."/>
            <person name="Vaario L.-M."/>
            <person name="Yamada A."/>
            <person name="Yan M."/>
            <person name="Wang P."/>
            <person name="Xu J."/>
            <person name="Bruns T."/>
            <person name="Baldrian P."/>
            <person name="Vilgalys R."/>
            <person name="Henrissat B."/>
            <person name="Grigoriev I.V."/>
            <person name="Hibbett D."/>
            <person name="Nagy L.G."/>
            <person name="Martin F.M."/>
        </authorList>
    </citation>
    <scope>NUCLEOTIDE SEQUENCE</scope>
    <source>
        <strain evidence="1">P2</strain>
    </source>
</reference>
<reference evidence="1" key="2">
    <citation type="journal article" date="2020" name="Nat. Commun.">
        <title>Large-scale genome sequencing of mycorrhizal fungi provides insights into the early evolution of symbiotic traits.</title>
        <authorList>
            <person name="Miyauchi S."/>
            <person name="Kiss E."/>
            <person name="Kuo A."/>
            <person name="Drula E."/>
            <person name="Kohler A."/>
            <person name="Sanchez-Garcia M."/>
            <person name="Morin E."/>
            <person name="Andreopoulos B."/>
            <person name="Barry K.W."/>
            <person name="Bonito G."/>
            <person name="Buee M."/>
            <person name="Carver A."/>
            <person name="Chen C."/>
            <person name="Cichocki N."/>
            <person name="Clum A."/>
            <person name="Culley D."/>
            <person name="Crous P.W."/>
            <person name="Fauchery L."/>
            <person name="Girlanda M."/>
            <person name="Hayes R.D."/>
            <person name="Keri Z."/>
            <person name="LaButti K."/>
            <person name="Lipzen A."/>
            <person name="Lombard V."/>
            <person name="Magnuson J."/>
            <person name="Maillard F."/>
            <person name="Murat C."/>
            <person name="Nolan M."/>
            <person name="Ohm R.A."/>
            <person name="Pangilinan J."/>
            <person name="Pereira M.F."/>
            <person name="Perotto S."/>
            <person name="Peter M."/>
            <person name="Pfister S."/>
            <person name="Riley R."/>
            <person name="Sitrit Y."/>
            <person name="Stielow J.B."/>
            <person name="Szollosi G."/>
            <person name="Zifcakova L."/>
            <person name="Stursova M."/>
            <person name="Spatafora J.W."/>
            <person name="Tedersoo L."/>
            <person name="Vaario L.M."/>
            <person name="Yamada A."/>
            <person name="Yan M."/>
            <person name="Wang P."/>
            <person name="Xu J."/>
            <person name="Bruns T."/>
            <person name="Baldrian P."/>
            <person name="Vilgalys R."/>
            <person name="Dunand C."/>
            <person name="Henrissat B."/>
            <person name="Grigoriev I.V."/>
            <person name="Hibbett D."/>
            <person name="Nagy L.G."/>
            <person name="Martin F.M."/>
        </authorList>
    </citation>
    <scope>NUCLEOTIDE SEQUENCE</scope>
    <source>
        <strain evidence="1">P2</strain>
    </source>
</reference>
<protein>
    <submittedName>
        <fullName evidence="1">Uncharacterized protein</fullName>
    </submittedName>
</protein>
<name>A0ACB6ZWM7_THEGA</name>
<proteinExistence type="predicted"/>
<dbReference type="EMBL" id="MU117962">
    <property type="protein sequence ID" value="KAF9653997.1"/>
    <property type="molecule type" value="Genomic_DNA"/>
</dbReference>
<organism evidence="1 2">
    <name type="scientific">Thelephora ganbajun</name>
    <name type="common">Ganba fungus</name>
    <dbReference type="NCBI Taxonomy" id="370292"/>
    <lineage>
        <taxon>Eukaryota</taxon>
        <taxon>Fungi</taxon>
        <taxon>Dikarya</taxon>
        <taxon>Basidiomycota</taxon>
        <taxon>Agaricomycotina</taxon>
        <taxon>Agaricomycetes</taxon>
        <taxon>Thelephorales</taxon>
        <taxon>Thelephoraceae</taxon>
        <taxon>Thelephora</taxon>
    </lineage>
</organism>